<dbReference type="SMART" id="SM00822">
    <property type="entry name" value="PKS_KR"/>
    <property type="match status" value="1"/>
</dbReference>
<dbReference type="PRINTS" id="PR00081">
    <property type="entry name" value="GDHRDH"/>
</dbReference>
<name>A0AA42LME6_9BURK</name>
<protein>
    <submittedName>
        <fullName evidence="4">SDR family oxidoreductase</fullName>
    </submittedName>
</protein>
<dbReference type="PRINTS" id="PR00080">
    <property type="entry name" value="SDRFAMILY"/>
</dbReference>
<dbReference type="InterPro" id="IPR057326">
    <property type="entry name" value="KR_dom"/>
</dbReference>
<dbReference type="RefSeq" id="WP_100854190.1">
    <property type="nucleotide sequence ID" value="NZ_CADIJT010000032.1"/>
</dbReference>
<gene>
    <name evidence="4" type="ORF">N5D93_13285</name>
</gene>
<dbReference type="GeneID" id="92906125"/>
<reference evidence="4" key="1">
    <citation type="submission" date="2022-09" db="EMBL/GenBank/DDBJ databases">
        <title>Intensive care unit water sources are persistently colonized with multi-drug resistant bacteria and are the site of extensive horizontal gene transfer of antibiotic resistance genes.</title>
        <authorList>
            <person name="Diorio-Toth L."/>
        </authorList>
    </citation>
    <scope>NUCLEOTIDE SEQUENCE</scope>
    <source>
        <strain evidence="4">GD03843</strain>
    </source>
</reference>
<dbReference type="PANTHER" id="PTHR42760:SF115">
    <property type="entry name" value="3-OXOACYL-[ACYL-CARRIER-PROTEIN] REDUCTASE FABG"/>
    <property type="match status" value="1"/>
</dbReference>
<dbReference type="KEGG" id="asw:CVS48_09290"/>
<sequence>MDHTTEVIHSELRGQRVVITGGAKGIGFSTAQAFVRQGARVALLDMDATALDAAVADLKTAGGDAMAVQASVTDADAVERAFAQVEQAWGGIDVLINNAGISANKPTLEVTVDEWRRAVDINLTGVFLCAQAAGRRMVPAGSGSIINLASMYGVVAAPDRAAYCATKGAVVLLTETLAVEWGPMGVRVNALAPGYVETDLVRDLAARGRLDPERLKQRTPLRRMAQPAEMADLAVFLASRQAAYITGHTLVADGGWSRYSYL</sequence>
<dbReference type="InterPro" id="IPR002347">
    <property type="entry name" value="SDR_fam"/>
</dbReference>
<dbReference type="AlphaFoldDB" id="A0AA42LME6"/>
<dbReference type="Proteomes" id="UP001161094">
    <property type="component" value="Unassembled WGS sequence"/>
</dbReference>
<dbReference type="SUPFAM" id="SSF51735">
    <property type="entry name" value="NAD(P)-binding Rossmann-fold domains"/>
    <property type="match status" value="1"/>
</dbReference>
<comment type="caution">
    <text evidence="4">The sequence shown here is derived from an EMBL/GenBank/DDBJ whole genome shotgun (WGS) entry which is preliminary data.</text>
</comment>
<dbReference type="FunFam" id="3.40.50.720:FF:000084">
    <property type="entry name" value="Short-chain dehydrogenase reductase"/>
    <property type="match status" value="1"/>
</dbReference>
<dbReference type="PANTHER" id="PTHR42760">
    <property type="entry name" value="SHORT-CHAIN DEHYDROGENASES/REDUCTASES FAMILY MEMBER"/>
    <property type="match status" value="1"/>
</dbReference>
<dbReference type="NCBIfam" id="NF009466">
    <property type="entry name" value="PRK12826.1-2"/>
    <property type="match status" value="1"/>
</dbReference>
<dbReference type="Gene3D" id="3.40.50.720">
    <property type="entry name" value="NAD(P)-binding Rossmann-like Domain"/>
    <property type="match status" value="1"/>
</dbReference>
<evidence type="ECO:0000313" key="4">
    <source>
        <dbReference type="EMBL" id="MDH0736786.1"/>
    </source>
</evidence>
<dbReference type="Pfam" id="PF13561">
    <property type="entry name" value="adh_short_C2"/>
    <property type="match status" value="1"/>
</dbReference>
<dbReference type="InterPro" id="IPR020904">
    <property type="entry name" value="Sc_DH/Rdtase_CS"/>
</dbReference>
<keyword evidence="2" id="KW-0560">Oxidoreductase</keyword>
<evidence type="ECO:0000256" key="1">
    <source>
        <dbReference type="ARBA" id="ARBA00006484"/>
    </source>
</evidence>
<accession>A0AA42LME6</accession>
<dbReference type="EMBL" id="JAOCDZ010000008">
    <property type="protein sequence ID" value="MDH0736786.1"/>
    <property type="molecule type" value="Genomic_DNA"/>
</dbReference>
<organism evidence="4 5">
    <name type="scientific">Achromobacter spanius</name>
    <dbReference type="NCBI Taxonomy" id="217203"/>
    <lineage>
        <taxon>Bacteria</taxon>
        <taxon>Pseudomonadati</taxon>
        <taxon>Pseudomonadota</taxon>
        <taxon>Betaproteobacteria</taxon>
        <taxon>Burkholderiales</taxon>
        <taxon>Alcaligenaceae</taxon>
        <taxon>Achromobacter</taxon>
    </lineage>
</organism>
<dbReference type="GO" id="GO:0016616">
    <property type="term" value="F:oxidoreductase activity, acting on the CH-OH group of donors, NAD or NADP as acceptor"/>
    <property type="evidence" value="ECO:0007669"/>
    <property type="project" value="TreeGrafter"/>
</dbReference>
<evidence type="ECO:0000313" key="5">
    <source>
        <dbReference type="Proteomes" id="UP001161094"/>
    </source>
</evidence>
<proteinExistence type="inferred from homology"/>
<evidence type="ECO:0000256" key="2">
    <source>
        <dbReference type="ARBA" id="ARBA00023002"/>
    </source>
</evidence>
<dbReference type="PROSITE" id="PS00061">
    <property type="entry name" value="ADH_SHORT"/>
    <property type="match status" value="1"/>
</dbReference>
<dbReference type="CDD" id="cd05233">
    <property type="entry name" value="SDR_c"/>
    <property type="match status" value="1"/>
</dbReference>
<dbReference type="InterPro" id="IPR036291">
    <property type="entry name" value="NAD(P)-bd_dom_sf"/>
</dbReference>
<dbReference type="NCBIfam" id="NF005559">
    <property type="entry name" value="PRK07231.1"/>
    <property type="match status" value="1"/>
</dbReference>
<comment type="similarity">
    <text evidence="1">Belongs to the short-chain dehydrogenases/reductases (SDR) family.</text>
</comment>
<feature type="domain" description="Ketoreductase" evidence="3">
    <location>
        <begin position="15"/>
        <end position="184"/>
    </location>
</feature>
<evidence type="ECO:0000259" key="3">
    <source>
        <dbReference type="SMART" id="SM00822"/>
    </source>
</evidence>